<organism evidence="2 3">
    <name type="scientific">Sideroxyarcus emersonii</name>
    <dbReference type="NCBI Taxonomy" id="2764705"/>
    <lineage>
        <taxon>Bacteria</taxon>
        <taxon>Pseudomonadati</taxon>
        <taxon>Pseudomonadota</taxon>
        <taxon>Betaproteobacteria</taxon>
        <taxon>Nitrosomonadales</taxon>
        <taxon>Gallionellaceae</taxon>
        <taxon>Sideroxyarcus</taxon>
    </lineage>
</organism>
<protein>
    <submittedName>
        <fullName evidence="2">Uncharacterized protein</fullName>
    </submittedName>
</protein>
<sequence>MRYLAAWFAMLAVATVNGALRDLTYGRRLPALLADQLSCLSGILLLGAVIYLYVRRWPFVSAKQAWLAGLFWMVLTAGFEFLFFHYAAGHPWPELLANYDVMSGRLWPSILLWVAVAPYVFYRLAARRN</sequence>
<dbReference type="AlphaFoldDB" id="A0AAN1XAT6"/>
<keyword evidence="1" id="KW-0812">Transmembrane</keyword>
<feature type="transmembrane region" description="Helical" evidence="1">
    <location>
        <begin position="106"/>
        <end position="125"/>
    </location>
</feature>
<dbReference type="KEGG" id="seme:MIZ01_1653"/>
<keyword evidence="1" id="KW-1133">Transmembrane helix</keyword>
<evidence type="ECO:0000256" key="1">
    <source>
        <dbReference type="SAM" id="Phobius"/>
    </source>
</evidence>
<dbReference type="RefSeq" id="WP_237246417.1">
    <property type="nucleotide sequence ID" value="NZ_AP023423.1"/>
</dbReference>
<keyword evidence="3" id="KW-1185">Reference proteome</keyword>
<feature type="transmembrane region" description="Helical" evidence="1">
    <location>
        <begin position="66"/>
        <end position="86"/>
    </location>
</feature>
<evidence type="ECO:0000313" key="2">
    <source>
        <dbReference type="EMBL" id="BCK87856.1"/>
    </source>
</evidence>
<keyword evidence="1" id="KW-0472">Membrane</keyword>
<dbReference type="EMBL" id="AP023423">
    <property type="protein sequence ID" value="BCK87856.1"/>
    <property type="molecule type" value="Genomic_DNA"/>
</dbReference>
<name>A0AAN1XAT6_9PROT</name>
<evidence type="ECO:0000313" key="3">
    <source>
        <dbReference type="Proteomes" id="UP001320326"/>
    </source>
</evidence>
<gene>
    <name evidence="2" type="ORF">MIZ01_1653</name>
</gene>
<accession>A0AAN1XAT6</accession>
<feature type="transmembrane region" description="Helical" evidence="1">
    <location>
        <begin position="34"/>
        <end position="54"/>
    </location>
</feature>
<dbReference type="Proteomes" id="UP001320326">
    <property type="component" value="Chromosome"/>
</dbReference>
<proteinExistence type="predicted"/>
<reference evidence="2 3" key="1">
    <citation type="journal article" date="2022" name="Int. J. Syst. Evol. Microbiol.">
        <title>&lt;i&gt;Sideroxyarcus emersonii&lt;/i&gt; gen. nov. sp. nov., a neutrophilic, microaerobic iron- and thiosulfate-oxidizing bacterium isolated from iron-rich wetland sediment.</title>
        <authorList>
            <person name="Kato S."/>
            <person name="Itoh T."/>
            <person name="Iino T."/>
            <person name="Ohkuma M."/>
        </authorList>
    </citation>
    <scope>NUCLEOTIDE SEQUENCE [LARGE SCALE GENOMIC DNA]</scope>
    <source>
        <strain evidence="2 3">MIZ01</strain>
    </source>
</reference>